<evidence type="ECO:0000313" key="2">
    <source>
        <dbReference type="EMBL" id="KAH7321322.1"/>
    </source>
</evidence>
<dbReference type="InterPro" id="IPR052895">
    <property type="entry name" value="HetReg/Transcr_Mod"/>
</dbReference>
<comment type="caution">
    <text evidence="2">The sequence shown here is derived from an EMBL/GenBank/DDBJ whole genome shotgun (WGS) entry which is preliminary data.</text>
</comment>
<feature type="domain" description="Heterokaryon incompatibility" evidence="1">
    <location>
        <begin position="48"/>
        <end position="212"/>
    </location>
</feature>
<dbReference type="EMBL" id="JAGPNK010000005">
    <property type="protein sequence ID" value="KAH7321322.1"/>
    <property type="molecule type" value="Genomic_DNA"/>
</dbReference>
<evidence type="ECO:0000259" key="1">
    <source>
        <dbReference type="Pfam" id="PF06985"/>
    </source>
</evidence>
<dbReference type="PANTHER" id="PTHR24148">
    <property type="entry name" value="ANKYRIN REPEAT DOMAIN-CONTAINING PROTEIN 39 HOMOLOG-RELATED"/>
    <property type="match status" value="1"/>
</dbReference>
<dbReference type="AlphaFoldDB" id="A0A8K0WSY6"/>
<dbReference type="InterPro" id="IPR010730">
    <property type="entry name" value="HET"/>
</dbReference>
<organism evidence="2 3">
    <name type="scientific">Stachybotrys elegans</name>
    <dbReference type="NCBI Taxonomy" id="80388"/>
    <lineage>
        <taxon>Eukaryota</taxon>
        <taxon>Fungi</taxon>
        <taxon>Dikarya</taxon>
        <taxon>Ascomycota</taxon>
        <taxon>Pezizomycotina</taxon>
        <taxon>Sordariomycetes</taxon>
        <taxon>Hypocreomycetidae</taxon>
        <taxon>Hypocreales</taxon>
        <taxon>Stachybotryaceae</taxon>
        <taxon>Stachybotrys</taxon>
    </lineage>
</organism>
<evidence type="ECO:0000313" key="3">
    <source>
        <dbReference type="Proteomes" id="UP000813444"/>
    </source>
</evidence>
<dbReference type="OrthoDB" id="2157530at2759"/>
<accession>A0A8K0WSY6</accession>
<dbReference type="PANTHER" id="PTHR24148:SF64">
    <property type="entry name" value="HETEROKARYON INCOMPATIBILITY DOMAIN-CONTAINING PROTEIN"/>
    <property type="match status" value="1"/>
</dbReference>
<gene>
    <name evidence="2" type="ORF">B0I35DRAFT_477818</name>
</gene>
<dbReference type="Pfam" id="PF06985">
    <property type="entry name" value="HET"/>
    <property type="match status" value="1"/>
</dbReference>
<proteinExistence type="predicted"/>
<dbReference type="Pfam" id="PF26639">
    <property type="entry name" value="Het-6_barrel"/>
    <property type="match status" value="1"/>
</dbReference>
<keyword evidence="3" id="KW-1185">Reference proteome</keyword>
<name>A0A8K0WSY6_9HYPO</name>
<reference evidence="2" key="1">
    <citation type="journal article" date="2021" name="Nat. Commun.">
        <title>Genetic determinants of endophytism in the Arabidopsis root mycobiome.</title>
        <authorList>
            <person name="Mesny F."/>
            <person name="Miyauchi S."/>
            <person name="Thiergart T."/>
            <person name="Pickel B."/>
            <person name="Atanasova L."/>
            <person name="Karlsson M."/>
            <person name="Huettel B."/>
            <person name="Barry K.W."/>
            <person name="Haridas S."/>
            <person name="Chen C."/>
            <person name="Bauer D."/>
            <person name="Andreopoulos W."/>
            <person name="Pangilinan J."/>
            <person name="LaButti K."/>
            <person name="Riley R."/>
            <person name="Lipzen A."/>
            <person name="Clum A."/>
            <person name="Drula E."/>
            <person name="Henrissat B."/>
            <person name="Kohler A."/>
            <person name="Grigoriev I.V."/>
            <person name="Martin F.M."/>
            <person name="Hacquard S."/>
        </authorList>
    </citation>
    <scope>NUCLEOTIDE SEQUENCE</scope>
    <source>
        <strain evidence="2">MPI-CAGE-CH-0235</strain>
    </source>
</reference>
<dbReference type="Proteomes" id="UP000813444">
    <property type="component" value="Unassembled WGS sequence"/>
</dbReference>
<protein>
    <submittedName>
        <fullName evidence="2">Heterokaryon incompatibility protein-domain-containing protein</fullName>
    </submittedName>
</protein>
<sequence length="639" mass="72534">MSSPGPPAYPYRQLQSHSIRVLTVYPGTEQNGVVCGLEEVNIQRLPPYEALSYCWGDPNDRLPIQCNGLPFRVTKSLHSALVRLRLPDQPRRIWADAICINQDDTAERSSQVLLMQTIYRGAVSVVVWLGGPVEVNGQDLWPIPHLLEAAQKNLKRTQLPIKHGTKDWVKFVLSNDWTTNGDLQDKKWNAIIKSLIMMLQRPWFLRTWIIQEVALARSAVVLCGRHESSWDDFYRAVGYAIDVDYFSNTAPEMYSSIRQIEKTRRDIFTRGHVQRPLDLLSNFRVFLATDARDKVFGLYSLFSPSDRAVVELAPNYDMDVASVFTRAAVDCIAVEGNLDILSFATRGEEYESLPSWVPDWTFQDRAQPLLPRFLLNQSFGDHSWPASWVSATGSTYPVVELSKDSKRISLMGCIVDRVVAIGGVLHKTYLQEDPGHAMTEHAEMLKEGNEVFQSWGALCGIPENRAYFTGETAYDVFWKTMHAGTYPYGDEQKTKTAFEKWYRPFKDMQDIEACAEEGAKVWNDDDVGVIHATASTVKWIGKLTYKGMRMGFGMWRAPNQTRMAAVHRLMLRTERGYVGLASANVEEGDYVALFQGCKLPLILREATEDSWNLISDAYIHGIMDGRLFETLPCIMLDLE</sequence>